<evidence type="ECO:0000313" key="2">
    <source>
        <dbReference type="Proteomes" id="UP000009183"/>
    </source>
</evidence>
<dbReference type="PaxDb" id="29760-VIT_05s0029g01050.t01"/>
<name>D7SNK6_VITVI</name>
<dbReference type="AlphaFoldDB" id="D7SNK6"/>
<accession>D7SNK6</accession>
<organism evidence="1 2">
    <name type="scientific">Vitis vinifera</name>
    <name type="common">Grape</name>
    <dbReference type="NCBI Taxonomy" id="29760"/>
    <lineage>
        <taxon>Eukaryota</taxon>
        <taxon>Viridiplantae</taxon>
        <taxon>Streptophyta</taxon>
        <taxon>Embryophyta</taxon>
        <taxon>Tracheophyta</taxon>
        <taxon>Spermatophyta</taxon>
        <taxon>Magnoliopsida</taxon>
        <taxon>eudicotyledons</taxon>
        <taxon>Gunneridae</taxon>
        <taxon>Pentapetalae</taxon>
        <taxon>rosids</taxon>
        <taxon>Vitales</taxon>
        <taxon>Vitaceae</taxon>
        <taxon>Viteae</taxon>
        <taxon>Vitis</taxon>
    </lineage>
</organism>
<sequence>MLQSCLLTILQRTLEYPRFKHPNTKMEKVLSQNMLEVH</sequence>
<reference evidence="2" key="1">
    <citation type="journal article" date="2007" name="Nature">
        <title>The grapevine genome sequence suggests ancestral hexaploidization in major angiosperm phyla.</title>
        <authorList>
            <consortium name="The French-Italian Public Consortium for Grapevine Genome Characterization."/>
            <person name="Jaillon O."/>
            <person name="Aury J.-M."/>
            <person name="Noel B."/>
            <person name="Policriti A."/>
            <person name="Clepet C."/>
            <person name="Casagrande A."/>
            <person name="Choisne N."/>
            <person name="Aubourg S."/>
            <person name="Vitulo N."/>
            <person name="Jubin C."/>
            <person name="Vezzi A."/>
            <person name="Legeai F."/>
            <person name="Hugueney P."/>
            <person name="Dasilva C."/>
            <person name="Horner D."/>
            <person name="Mica E."/>
            <person name="Jublot D."/>
            <person name="Poulain J."/>
            <person name="Bruyere C."/>
            <person name="Billault A."/>
            <person name="Segurens B."/>
            <person name="Gouyvenoux M."/>
            <person name="Ugarte E."/>
            <person name="Cattonaro F."/>
            <person name="Anthouard V."/>
            <person name="Vico V."/>
            <person name="Del Fabbro C."/>
            <person name="Alaux M."/>
            <person name="Di Gaspero G."/>
            <person name="Dumas V."/>
            <person name="Felice N."/>
            <person name="Paillard S."/>
            <person name="Juman I."/>
            <person name="Moroldo M."/>
            <person name="Scalabrin S."/>
            <person name="Canaguier A."/>
            <person name="Le Clainche I."/>
            <person name="Malacrida G."/>
            <person name="Durand E."/>
            <person name="Pesole G."/>
            <person name="Laucou V."/>
            <person name="Chatelet P."/>
            <person name="Merdinoglu D."/>
            <person name="Delledonne M."/>
            <person name="Pezzotti M."/>
            <person name="Lecharny A."/>
            <person name="Scarpelli C."/>
            <person name="Artiguenave F."/>
            <person name="Pe M.E."/>
            <person name="Valle G."/>
            <person name="Morgante M."/>
            <person name="Caboche M."/>
            <person name="Adam-Blondon A.-F."/>
            <person name="Weissenbach J."/>
            <person name="Quetier F."/>
            <person name="Wincker P."/>
        </authorList>
    </citation>
    <scope>NUCLEOTIDE SEQUENCE [LARGE SCALE GENOMIC DNA]</scope>
    <source>
        <strain evidence="2">cv. Pinot noir / PN40024</strain>
    </source>
</reference>
<dbReference type="InParanoid" id="D7SNK6"/>
<keyword evidence="2" id="KW-1185">Reference proteome</keyword>
<protein>
    <submittedName>
        <fullName evidence="1">Uncharacterized protein</fullName>
    </submittedName>
</protein>
<proteinExistence type="predicted"/>
<gene>
    <name evidence="1" type="ordered locus">VIT_05s0029g01050</name>
</gene>
<dbReference type="Proteomes" id="UP000009183">
    <property type="component" value="Chromosome 5"/>
</dbReference>
<dbReference type="EMBL" id="FN594958">
    <property type="protein sequence ID" value="CBI17235.3"/>
    <property type="molecule type" value="Genomic_DNA"/>
</dbReference>
<dbReference type="HOGENOM" id="CLU_3336593_0_0_1"/>
<evidence type="ECO:0000313" key="1">
    <source>
        <dbReference type="EMBL" id="CBI17235.3"/>
    </source>
</evidence>